<dbReference type="PATRIC" id="fig|913848.6.peg.2153"/>
<dbReference type="SUPFAM" id="SSF103473">
    <property type="entry name" value="MFS general substrate transporter"/>
    <property type="match status" value="2"/>
</dbReference>
<evidence type="ECO:0000256" key="3">
    <source>
        <dbReference type="ARBA" id="ARBA00022448"/>
    </source>
</evidence>
<keyword evidence="4" id="KW-1003">Cell membrane</keyword>
<feature type="transmembrane region" description="Helical" evidence="11">
    <location>
        <begin position="379"/>
        <end position="397"/>
    </location>
</feature>
<dbReference type="PROSITE" id="PS01023">
    <property type="entry name" value="PTR2_2"/>
    <property type="match status" value="1"/>
</dbReference>
<evidence type="ECO:0000256" key="7">
    <source>
        <dbReference type="ARBA" id="ARBA00023136"/>
    </source>
</evidence>
<dbReference type="PANTHER" id="PTHR23517">
    <property type="entry name" value="RESISTANCE PROTEIN MDTM, PUTATIVE-RELATED-RELATED"/>
    <property type="match status" value="1"/>
</dbReference>
<evidence type="ECO:0000256" key="2">
    <source>
        <dbReference type="ARBA" id="ARBA00005982"/>
    </source>
</evidence>
<dbReference type="PANTHER" id="PTHR23517:SF15">
    <property type="entry name" value="PROTON-DEPENDENT OLIGOPEPTIDE FAMILY TRANSPORT PROTEIN"/>
    <property type="match status" value="1"/>
</dbReference>
<dbReference type="EMBL" id="AZCN01000066">
    <property type="protein sequence ID" value="KRK14800.1"/>
    <property type="molecule type" value="Genomic_DNA"/>
</dbReference>
<dbReference type="GO" id="GO:0005886">
    <property type="term" value="C:plasma membrane"/>
    <property type="evidence" value="ECO:0007669"/>
    <property type="project" value="UniProtKB-SubCell"/>
</dbReference>
<feature type="transmembrane region" description="Helical" evidence="11">
    <location>
        <begin position="102"/>
        <end position="119"/>
    </location>
</feature>
<feature type="transmembrane region" description="Helical" evidence="11">
    <location>
        <begin position="140"/>
        <end position="161"/>
    </location>
</feature>
<dbReference type="InterPro" id="IPR018456">
    <property type="entry name" value="PTR2_symporter_CS"/>
</dbReference>
<dbReference type="CDD" id="cd17346">
    <property type="entry name" value="MFS_DtpA_like"/>
    <property type="match status" value="1"/>
</dbReference>
<dbReference type="GO" id="GO:0035443">
    <property type="term" value="P:tripeptide transmembrane transport"/>
    <property type="evidence" value="ECO:0007669"/>
    <property type="project" value="UniProtKB-ARBA"/>
</dbReference>
<comment type="similarity">
    <text evidence="2 10">Belongs to the major facilitator superfamily. Proton-dependent oligopeptide transporter (POT/PTR) (TC 2.A.17) family.</text>
</comment>
<evidence type="ECO:0000313" key="12">
    <source>
        <dbReference type="EMBL" id="KRK14800.1"/>
    </source>
</evidence>
<evidence type="ECO:0000256" key="9">
    <source>
        <dbReference type="ARBA" id="ARBA00069644"/>
    </source>
</evidence>
<dbReference type="eggNOG" id="COG3104">
    <property type="taxonomic scope" value="Bacteria"/>
</dbReference>
<dbReference type="GO" id="GO:0042937">
    <property type="term" value="F:tripeptide transmembrane transporter activity"/>
    <property type="evidence" value="ECO:0007669"/>
    <property type="project" value="UniProtKB-ARBA"/>
</dbReference>
<dbReference type="GO" id="GO:0071916">
    <property type="term" value="F:dipeptide transmembrane transporter activity"/>
    <property type="evidence" value="ECO:0007669"/>
    <property type="project" value="UniProtKB-ARBA"/>
</dbReference>
<dbReference type="Pfam" id="PF00854">
    <property type="entry name" value="PTR2"/>
    <property type="match status" value="1"/>
</dbReference>
<organism evidence="12 13">
    <name type="scientific">Loigolactobacillus coryniformis subsp. coryniformis KCTC 3167 = DSM 20001</name>
    <dbReference type="NCBI Taxonomy" id="913848"/>
    <lineage>
        <taxon>Bacteria</taxon>
        <taxon>Bacillati</taxon>
        <taxon>Bacillota</taxon>
        <taxon>Bacilli</taxon>
        <taxon>Lactobacillales</taxon>
        <taxon>Lactobacillaceae</taxon>
        <taxon>Loigolactobacillus</taxon>
    </lineage>
</organism>
<keyword evidence="6 11" id="KW-1133">Transmembrane helix</keyword>
<gene>
    <name evidence="12" type="ORF">FD22_GL002108</name>
</gene>
<keyword evidence="7 11" id="KW-0472">Membrane</keyword>
<comment type="subcellular location">
    <subcellularLocation>
        <location evidence="1">Cell membrane</location>
        <topology evidence="1">Multi-pass membrane protein</topology>
    </subcellularLocation>
    <subcellularLocation>
        <location evidence="10">Membrane</location>
        <topology evidence="10">Multi-pass membrane protein</topology>
    </subcellularLocation>
</comment>
<dbReference type="AlphaFoldDB" id="A0A0R1EZA2"/>
<dbReference type="PROSITE" id="PS01022">
    <property type="entry name" value="PTR2_1"/>
    <property type="match status" value="1"/>
</dbReference>
<dbReference type="FunFam" id="1.20.1250.20:FF:000017">
    <property type="entry name" value="Dipeptide and tripeptide permease A"/>
    <property type="match status" value="1"/>
</dbReference>
<dbReference type="Proteomes" id="UP000051181">
    <property type="component" value="Unassembled WGS sequence"/>
</dbReference>
<evidence type="ECO:0000256" key="8">
    <source>
        <dbReference type="ARBA" id="ARBA00059575"/>
    </source>
</evidence>
<feature type="transmembrane region" description="Helical" evidence="11">
    <location>
        <begin position="15"/>
        <end position="33"/>
    </location>
</feature>
<evidence type="ECO:0000256" key="5">
    <source>
        <dbReference type="ARBA" id="ARBA00022692"/>
    </source>
</evidence>
<protein>
    <recommendedName>
        <fullName evidence="9">Di-/tripeptide transporter</fullName>
    </recommendedName>
</protein>
<dbReference type="NCBIfam" id="TIGR00924">
    <property type="entry name" value="yjdL_sub1_fam"/>
    <property type="match status" value="1"/>
</dbReference>
<dbReference type="GO" id="GO:0015333">
    <property type="term" value="F:peptide:proton symporter activity"/>
    <property type="evidence" value="ECO:0007669"/>
    <property type="project" value="UniProtKB-ARBA"/>
</dbReference>
<dbReference type="InterPro" id="IPR036259">
    <property type="entry name" value="MFS_trans_sf"/>
</dbReference>
<accession>A0A0R1EZA2</accession>
<feature type="transmembrane region" description="Helical" evidence="11">
    <location>
        <begin position="318"/>
        <end position="339"/>
    </location>
</feature>
<comment type="caution">
    <text evidence="12">The sequence shown here is derived from an EMBL/GenBank/DDBJ whole genome shotgun (WGS) entry which is preliminary data.</text>
</comment>
<evidence type="ECO:0000256" key="1">
    <source>
        <dbReference type="ARBA" id="ARBA00004651"/>
    </source>
</evidence>
<dbReference type="Gene3D" id="1.20.1250.20">
    <property type="entry name" value="MFS general substrate transporter like domains"/>
    <property type="match status" value="1"/>
</dbReference>
<dbReference type="InterPro" id="IPR000109">
    <property type="entry name" value="POT_fam"/>
</dbReference>
<dbReference type="InterPro" id="IPR050171">
    <property type="entry name" value="MFS_Transporters"/>
</dbReference>
<feature type="transmembrane region" description="Helical" evidence="11">
    <location>
        <begin position="239"/>
        <end position="261"/>
    </location>
</feature>
<feature type="transmembrane region" description="Helical" evidence="11">
    <location>
        <begin position="167"/>
        <end position="186"/>
    </location>
</feature>
<reference evidence="12 13" key="1">
    <citation type="journal article" date="2015" name="Genome Announc.">
        <title>Expanding the biotechnology potential of lactobacilli through comparative genomics of 213 strains and associated genera.</title>
        <authorList>
            <person name="Sun Z."/>
            <person name="Harris H.M."/>
            <person name="McCann A."/>
            <person name="Guo C."/>
            <person name="Argimon S."/>
            <person name="Zhang W."/>
            <person name="Yang X."/>
            <person name="Jeffery I.B."/>
            <person name="Cooney J.C."/>
            <person name="Kagawa T.F."/>
            <person name="Liu W."/>
            <person name="Song Y."/>
            <person name="Salvetti E."/>
            <person name="Wrobel A."/>
            <person name="Rasinkangas P."/>
            <person name="Parkhill J."/>
            <person name="Rea M.C."/>
            <person name="O'Sullivan O."/>
            <person name="Ritari J."/>
            <person name="Douillard F.P."/>
            <person name="Paul Ross R."/>
            <person name="Yang R."/>
            <person name="Briner A.E."/>
            <person name="Felis G.E."/>
            <person name="de Vos W.M."/>
            <person name="Barrangou R."/>
            <person name="Klaenhammer T.R."/>
            <person name="Caufield P.W."/>
            <person name="Cui Y."/>
            <person name="Zhang H."/>
            <person name="O'Toole P.W."/>
        </authorList>
    </citation>
    <scope>NUCLEOTIDE SEQUENCE [LARGE SCALE GENOMIC DNA]</scope>
    <source>
        <strain evidence="12 13">DSM 20001</strain>
    </source>
</reference>
<evidence type="ECO:0000256" key="10">
    <source>
        <dbReference type="RuleBase" id="RU003755"/>
    </source>
</evidence>
<proteinExistence type="inferred from homology"/>
<feature type="transmembrane region" description="Helical" evidence="11">
    <location>
        <begin position="215"/>
        <end position="233"/>
    </location>
</feature>
<name>A0A0R1EZA2_9LACO</name>
<feature type="transmembrane region" description="Helical" evidence="11">
    <location>
        <begin position="273"/>
        <end position="289"/>
    </location>
</feature>
<evidence type="ECO:0000313" key="13">
    <source>
        <dbReference type="Proteomes" id="UP000051181"/>
    </source>
</evidence>
<sequence length="477" mass="52252">MGQPRGLMTLFFTEFWERFSYYGMRALLVFYLIDTVKRGGLGFDEATGASIMSIYGSLVYMSSVIGGFIADRLLGSRRTVFWGGVLIMIGHIVLSLPFGQGALYGSIALIVLGTGLLKPNVSEMVGTLYTEDDVRRDSGFTIFVMGINAGSLLAPYVVGSIGQQVNYHLGFSLAAIGMFFGLIQYWRGGKNLNESSNRPGDPVSEDEKAGLIRKIVAIVVAAIVVFGLMAFAGKLNVTNVILVFSILGVLLPIGYFVMMLSSRKTTKVERSRVWAYVPLFIASVLFWSIEEQGSVVLALFAKNQTILNLGFINLLPSWFQSLNPLFIILYGPIFAWFWVKLGKHQPSTPAKFAYGLLFAGASFLVMLIPVSLFGQQRVSALWLVLSWAIVEIGEMLISPVGLSATTKLAPKAFQSQMMSMWFLGDAAAQAINAQIVRLYTPANQMMYFAVIGIITVVFGILLGFMVPKIKGLMEGIN</sequence>
<evidence type="ECO:0000256" key="4">
    <source>
        <dbReference type="ARBA" id="ARBA00022475"/>
    </source>
</evidence>
<feature type="transmembrane region" description="Helical" evidence="11">
    <location>
        <begin position="351"/>
        <end position="373"/>
    </location>
</feature>
<feature type="transmembrane region" description="Helical" evidence="11">
    <location>
        <begin position="53"/>
        <end position="70"/>
    </location>
</feature>
<comment type="function">
    <text evidence="8">Proton-dependent uptake of di- or tri-peptides.</text>
</comment>
<keyword evidence="3 10" id="KW-0813">Transport</keyword>
<dbReference type="InterPro" id="IPR005279">
    <property type="entry name" value="Dipep/tripep_permease"/>
</dbReference>
<evidence type="ECO:0000256" key="6">
    <source>
        <dbReference type="ARBA" id="ARBA00022989"/>
    </source>
</evidence>
<feature type="transmembrane region" description="Helical" evidence="11">
    <location>
        <begin position="79"/>
        <end position="96"/>
    </location>
</feature>
<evidence type="ECO:0000256" key="11">
    <source>
        <dbReference type="SAM" id="Phobius"/>
    </source>
</evidence>
<keyword evidence="5 10" id="KW-0812">Transmembrane</keyword>
<feature type="transmembrane region" description="Helical" evidence="11">
    <location>
        <begin position="445"/>
        <end position="466"/>
    </location>
</feature>